<feature type="region of interest" description="Disordered" evidence="1">
    <location>
        <begin position="36"/>
        <end position="71"/>
    </location>
</feature>
<dbReference type="AlphaFoldDB" id="A0AAW2GJ46"/>
<organism evidence="2 3">
    <name type="scientific">Cardiocondyla obscurior</name>
    <dbReference type="NCBI Taxonomy" id="286306"/>
    <lineage>
        <taxon>Eukaryota</taxon>
        <taxon>Metazoa</taxon>
        <taxon>Ecdysozoa</taxon>
        <taxon>Arthropoda</taxon>
        <taxon>Hexapoda</taxon>
        <taxon>Insecta</taxon>
        <taxon>Pterygota</taxon>
        <taxon>Neoptera</taxon>
        <taxon>Endopterygota</taxon>
        <taxon>Hymenoptera</taxon>
        <taxon>Apocrita</taxon>
        <taxon>Aculeata</taxon>
        <taxon>Formicoidea</taxon>
        <taxon>Formicidae</taxon>
        <taxon>Myrmicinae</taxon>
        <taxon>Cardiocondyla</taxon>
    </lineage>
</organism>
<evidence type="ECO:0008006" key="4">
    <source>
        <dbReference type="Google" id="ProtNLM"/>
    </source>
</evidence>
<proteinExistence type="predicted"/>
<dbReference type="EMBL" id="JADYXP020000003">
    <property type="protein sequence ID" value="KAL0128229.1"/>
    <property type="molecule type" value="Genomic_DNA"/>
</dbReference>
<reference evidence="2 3" key="1">
    <citation type="submission" date="2023-03" db="EMBL/GenBank/DDBJ databases">
        <title>High recombination rates correlate with genetic variation in Cardiocondyla obscurior ants.</title>
        <authorList>
            <person name="Errbii M."/>
        </authorList>
    </citation>
    <scope>NUCLEOTIDE SEQUENCE [LARGE SCALE GENOMIC DNA]</scope>
    <source>
        <strain evidence="2">Alpha-2009</strain>
        <tissue evidence="2">Whole body</tissue>
    </source>
</reference>
<feature type="compositionally biased region" description="Basic and acidic residues" evidence="1">
    <location>
        <begin position="47"/>
        <end position="71"/>
    </location>
</feature>
<evidence type="ECO:0000313" key="3">
    <source>
        <dbReference type="Proteomes" id="UP001430953"/>
    </source>
</evidence>
<protein>
    <recommendedName>
        <fullName evidence="4">Secreted protein</fullName>
    </recommendedName>
</protein>
<sequence>MRLQKRLLRIALSLEAILFRFRFFCNAKRRYRRYREKRGSSSARRFLAGDRRPPMAKPVDREPPRWHQRPDFAGDRSRFVAISDTRCTSLMYRGGRMGS</sequence>
<gene>
    <name evidence="2" type="ORF">PUN28_003465</name>
</gene>
<keyword evidence="3" id="KW-1185">Reference proteome</keyword>
<accession>A0AAW2GJ46</accession>
<comment type="caution">
    <text evidence="2">The sequence shown here is derived from an EMBL/GenBank/DDBJ whole genome shotgun (WGS) entry which is preliminary data.</text>
</comment>
<name>A0AAW2GJ46_9HYME</name>
<evidence type="ECO:0000313" key="2">
    <source>
        <dbReference type="EMBL" id="KAL0128229.1"/>
    </source>
</evidence>
<evidence type="ECO:0000256" key="1">
    <source>
        <dbReference type="SAM" id="MobiDB-lite"/>
    </source>
</evidence>
<dbReference type="Proteomes" id="UP001430953">
    <property type="component" value="Unassembled WGS sequence"/>
</dbReference>